<keyword evidence="5 10" id="KW-0173">Coenzyme A biosynthesis</keyword>
<dbReference type="SUPFAM" id="SSF51735">
    <property type="entry name" value="NAD(P)-binding Rossmann-fold domains"/>
    <property type="match status" value="1"/>
</dbReference>
<gene>
    <name evidence="13" type="ORF">EGH23_12570</name>
</gene>
<evidence type="ECO:0000256" key="3">
    <source>
        <dbReference type="ARBA" id="ARBA00013014"/>
    </source>
</evidence>
<dbReference type="GO" id="GO:0008677">
    <property type="term" value="F:2-dehydropantoate 2-reductase activity"/>
    <property type="evidence" value="ECO:0007669"/>
    <property type="project" value="UniProtKB-EC"/>
</dbReference>
<reference evidence="13 14" key="1">
    <citation type="submission" date="2021-06" db="EMBL/GenBank/DDBJ databases">
        <title>Halomicroarcula sp. a new haloarchaeum isolated from saline soil.</title>
        <authorList>
            <person name="Duran-Viseras A."/>
            <person name="Sanchez-Porro C."/>
            <person name="Ventosa A."/>
        </authorList>
    </citation>
    <scope>NUCLEOTIDE SEQUENCE [LARGE SCALE GENOMIC DNA]</scope>
    <source>
        <strain evidence="13 14">F27</strain>
    </source>
</reference>
<protein>
    <recommendedName>
        <fullName evidence="3 10">2-dehydropantoate 2-reductase</fullName>
        <ecNumber evidence="3 10">1.1.1.169</ecNumber>
    </recommendedName>
    <alternativeName>
        <fullName evidence="7 10">Ketopantoate reductase</fullName>
    </alternativeName>
</protein>
<name>A0AAW4PCT0_9EURY</name>
<dbReference type="Pfam" id="PF02558">
    <property type="entry name" value="ApbA"/>
    <property type="match status" value="1"/>
</dbReference>
<evidence type="ECO:0000256" key="2">
    <source>
        <dbReference type="ARBA" id="ARBA00007870"/>
    </source>
</evidence>
<evidence type="ECO:0000256" key="8">
    <source>
        <dbReference type="ARBA" id="ARBA00047506"/>
    </source>
</evidence>
<dbReference type="EMBL" id="RKLT01000004">
    <property type="protein sequence ID" value="MBX0295711.1"/>
    <property type="molecule type" value="Genomic_DNA"/>
</dbReference>
<evidence type="ECO:0000256" key="6">
    <source>
        <dbReference type="ARBA" id="ARBA00023002"/>
    </source>
</evidence>
<dbReference type="InterPro" id="IPR050838">
    <property type="entry name" value="Ketopantoate_reductase"/>
</dbReference>
<comment type="catalytic activity">
    <reaction evidence="8">
        <text>(R)-pantoate + NADP(+) = 2-dehydropantoate + NADPH + H(+)</text>
        <dbReference type="Rhea" id="RHEA:16233"/>
        <dbReference type="ChEBI" id="CHEBI:11561"/>
        <dbReference type="ChEBI" id="CHEBI:15378"/>
        <dbReference type="ChEBI" id="CHEBI:15980"/>
        <dbReference type="ChEBI" id="CHEBI:57783"/>
        <dbReference type="ChEBI" id="CHEBI:58349"/>
        <dbReference type="EC" id="1.1.1.169"/>
    </reaction>
    <physiologicalReaction direction="right-to-left" evidence="8">
        <dbReference type="Rhea" id="RHEA:16235"/>
    </physiologicalReaction>
</comment>
<dbReference type="InterPro" id="IPR013752">
    <property type="entry name" value="KPA_reductase"/>
</dbReference>
<dbReference type="InterPro" id="IPR036291">
    <property type="entry name" value="NAD(P)-bd_dom_sf"/>
</dbReference>
<dbReference type="Gene3D" id="1.10.1040.10">
    <property type="entry name" value="N-(1-d-carboxylethyl)-l-norvaline Dehydrogenase, domain 2"/>
    <property type="match status" value="1"/>
</dbReference>
<organism evidence="13 14">
    <name type="scientific">Haloarcula nitratireducens</name>
    <dbReference type="NCBI Taxonomy" id="2487749"/>
    <lineage>
        <taxon>Archaea</taxon>
        <taxon>Methanobacteriati</taxon>
        <taxon>Methanobacteriota</taxon>
        <taxon>Stenosarchaea group</taxon>
        <taxon>Halobacteria</taxon>
        <taxon>Halobacteriales</taxon>
        <taxon>Haloarculaceae</taxon>
        <taxon>Haloarcula</taxon>
    </lineage>
</organism>
<evidence type="ECO:0000256" key="10">
    <source>
        <dbReference type="RuleBase" id="RU362068"/>
    </source>
</evidence>
<dbReference type="RefSeq" id="WP_220580345.1">
    <property type="nucleotide sequence ID" value="NZ_RKLT01000004.1"/>
</dbReference>
<dbReference type="EC" id="1.1.1.169" evidence="3 10"/>
<accession>A0AAW4PCT0</accession>
<dbReference type="PANTHER" id="PTHR43765">
    <property type="entry name" value="2-DEHYDROPANTOATE 2-REDUCTASE-RELATED"/>
    <property type="match status" value="1"/>
</dbReference>
<sequence length="295" mass="30372">MHVVVFGAGSLGSLLGGMLARAHEVTLVGRDPHVAAVRRDGLDVVGVEEFRADPAADTAVPEAADLALVAVKSGDTGDAARALADCELSACLSVQNGMGNEVTLAAELDCPVLAGTCSYGARLEGPGTVAFTGRGEVVLGARAGGPSPVADGVGEAFDAAGIETTVATDMPTRLWEKLAVNAAINAATALARAENGALADGPGRELAADAARETARVARERGVDLTDERAVSLTETVVRNTAANRSSTLQDVEAGRPTEVDAINGYVVERAAEPVPVNETLTRLLRLWERERDAR</sequence>
<evidence type="ECO:0000256" key="9">
    <source>
        <dbReference type="ARBA" id="ARBA00048196"/>
    </source>
</evidence>
<dbReference type="AlphaFoldDB" id="A0AAW4PCT0"/>
<dbReference type="InterPro" id="IPR003710">
    <property type="entry name" value="ApbA"/>
</dbReference>
<comment type="catalytic activity">
    <reaction evidence="9">
        <text>(R)-pantoate + NAD(+) = 2-dehydropantoate + NADH + H(+)</text>
        <dbReference type="Rhea" id="RHEA:61292"/>
        <dbReference type="ChEBI" id="CHEBI:11561"/>
        <dbReference type="ChEBI" id="CHEBI:15378"/>
        <dbReference type="ChEBI" id="CHEBI:15980"/>
        <dbReference type="ChEBI" id="CHEBI:57540"/>
        <dbReference type="ChEBI" id="CHEBI:57945"/>
    </reaction>
    <physiologicalReaction direction="right-to-left" evidence="9">
        <dbReference type="Rhea" id="RHEA:61294"/>
    </physiologicalReaction>
</comment>
<keyword evidence="14" id="KW-1185">Reference proteome</keyword>
<feature type="domain" description="Ketopantoate reductase C-terminal" evidence="12">
    <location>
        <begin position="172"/>
        <end position="287"/>
    </location>
</feature>
<dbReference type="Gene3D" id="3.40.50.720">
    <property type="entry name" value="NAD(P)-binding Rossmann-like Domain"/>
    <property type="match status" value="1"/>
</dbReference>
<dbReference type="GO" id="GO:0015937">
    <property type="term" value="P:coenzyme A biosynthetic process"/>
    <property type="evidence" value="ECO:0007669"/>
    <property type="project" value="UniProtKB-KW"/>
</dbReference>
<comment type="caution">
    <text evidence="13">The sequence shown here is derived from an EMBL/GenBank/DDBJ whole genome shotgun (WGS) entry which is preliminary data.</text>
</comment>
<comment type="similarity">
    <text evidence="2 10">Belongs to the ketopantoate reductase family.</text>
</comment>
<evidence type="ECO:0000256" key="4">
    <source>
        <dbReference type="ARBA" id="ARBA00022857"/>
    </source>
</evidence>
<evidence type="ECO:0000256" key="5">
    <source>
        <dbReference type="ARBA" id="ARBA00022993"/>
    </source>
</evidence>
<keyword evidence="4 10" id="KW-0521">NADP</keyword>
<dbReference type="Proteomes" id="UP001430455">
    <property type="component" value="Unassembled WGS sequence"/>
</dbReference>
<evidence type="ECO:0000256" key="7">
    <source>
        <dbReference type="ARBA" id="ARBA00032024"/>
    </source>
</evidence>
<dbReference type="Pfam" id="PF08546">
    <property type="entry name" value="ApbA_C"/>
    <property type="match status" value="1"/>
</dbReference>
<dbReference type="InterPro" id="IPR008927">
    <property type="entry name" value="6-PGluconate_DH-like_C_sf"/>
</dbReference>
<dbReference type="InterPro" id="IPR013332">
    <property type="entry name" value="KPR_N"/>
</dbReference>
<dbReference type="SUPFAM" id="SSF48179">
    <property type="entry name" value="6-phosphogluconate dehydrogenase C-terminal domain-like"/>
    <property type="match status" value="1"/>
</dbReference>
<dbReference type="GO" id="GO:0005737">
    <property type="term" value="C:cytoplasm"/>
    <property type="evidence" value="ECO:0007669"/>
    <property type="project" value="TreeGrafter"/>
</dbReference>
<dbReference type="InterPro" id="IPR013328">
    <property type="entry name" value="6PGD_dom2"/>
</dbReference>
<proteinExistence type="inferred from homology"/>
<keyword evidence="6 10" id="KW-0560">Oxidoreductase</keyword>
<dbReference type="GO" id="GO:0050661">
    <property type="term" value="F:NADP binding"/>
    <property type="evidence" value="ECO:0007669"/>
    <property type="project" value="TreeGrafter"/>
</dbReference>
<evidence type="ECO:0000313" key="13">
    <source>
        <dbReference type="EMBL" id="MBX0295711.1"/>
    </source>
</evidence>
<evidence type="ECO:0000259" key="12">
    <source>
        <dbReference type="Pfam" id="PF08546"/>
    </source>
</evidence>
<evidence type="ECO:0000313" key="14">
    <source>
        <dbReference type="Proteomes" id="UP001430455"/>
    </source>
</evidence>
<dbReference type="NCBIfam" id="TIGR00745">
    <property type="entry name" value="apbA_panE"/>
    <property type="match status" value="1"/>
</dbReference>
<comment type="function">
    <text evidence="10">Catalyzes the NADPH-dependent reduction of ketopantoate into pantoic acid.</text>
</comment>
<feature type="domain" description="Ketopantoate reductase N-terminal" evidence="11">
    <location>
        <begin position="3"/>
        <end position="142"/>
    </location>
</feature>
<dbReference type="PANTHER" id="PTHR43765:SF2">
    <property type="entry name" value="2-DEHYDROPANTOATE 2-REDUCTASE"/>
    <property type="match status" value="1"/>
</dbReference>
<evidence type="ECO:0000256" key="1">
    <source>
        <dbReference type="ARBA" id="ARBA00004724"/>
    </source>
</evidence>
<evidence type="ECO:0000259" key="11">
    <source>
        <dbReference type="Pfam" id="PF02558"/>
    </source>
</evidence>
<comment type="pathway">
    <text evidence="1 10">Cofactor biosynthesis; coenzyme A biosynthesis.</text>
</comment>
<dbReference type="GO" id="GO:0015940">
    <property type="term" value="P:pantothenate biosynthetic process"/>
    <property type="evidence" value="ECO:0007669"/>
    <property type="project" value="InterPro"/>
</dbReference>